<feature type="compositionally biased region" description="Polar residues" evidence="1">
    <location>
        <begin position="240"/>
        <end position="255"/>
    </location>
</feature>
<dbReference type="EMBL" id="JADCTT010000010">
    <property type="protein sequence ID" value="KAF9747430.1"/>
    <property type="molecule type" value="Genomic_DNA"/>
</dbReference>
<feature type="compositionally biased region" description="Low complexity" evidence="1">
    <location>
        <begin position="259"/>
        <end position="279"/>
    </location>
</feature>
<name>A0A8H7MZC6_BIOOC</name>
<evidence type="ECO:0000256" key="1">
    <source>
        <dbReference type="SAM" id="MobiDB-lite"/>
    </source>
</evidence>
<feature type="region of interest" description="Disordered" evidence="1">
    <location>
        <begin position="218"/>
        <end position="310"/>
    </location>
</feature>
<gene>
    <name evidence="2" type="ORF">IM811_002764</name>
</gene>
<feature type="compositionally biased region" description="Basic residues" evidence="1">
    <location>
        <begin position="301"/>
        <end position="310"/>
    </location>
</feature>
<organism evidence="2 3">
    <name type="scientific">Bionectria ochroleuca</name>
    <name type="common">Gliocladium roseum</name>
    <dbReference type="NCBI Taxonomy" id="29856"/>
    <lineage>
        <taxon>Eukaryota</taxon>
        <taxon>Fungi</taxon>
        <taxon>Dikarya</taxon>
        <taxon>Ascomycota</taxon>
        <taxon>Pezizomycotina</taxon>
        <taxon>Sordariomycetes</taxon>
        <taxon>Hypocreomycetidae</taxon>
        <taxon>Hypocreales</taxon>
        <taxon>Bionectriaceae</taxon>
        <taxon>Clonostachys</taxon>
    </lineage>
</organism>
<dbReference type="AlphaFoldDB" id="A0A8H7MZC6"/>
<dbReference type="Proteomes" id="UP000616885">
    <property type="component" value="Unassembled WGS sequence"/>
</dbReference>
<feature type="compositionally biased region" description="Low complexity" evidence="1">
    <location>
        <begin position="221"/>
        <end position="233"/>
    </location>
</feature>
<comment type="caution">
    <text evidence="2">The sequence shown here is derived from an EMBL/GenBank/DDBJ whole genome shotgun (WGS) entry which is preliminary data.</text>
</comment>
<sequence>MSFSSSQSSSLHSMDPWDWVFDDSAMASMDESPYSMPISLQPLDELFNIYASVPLSRGVSSEGSTTNPQSLPASPLSANFDSVQSSPVFGPCFDQSLGHFDFVPDFSLSPGSAPASFPMYPQTLMEIPRTVPYRQSPPTSGILAHSRSIAHNARRARRARPVTRPSGATPAYRPVATLGPSIATLTSSVTTATATVQRKSARPSHVTIRNARATRIHSAVATTSATTSATTTRRTWRSVGSPSPTNGSRAATSHRTGGAASSVSSASTSSRMASSAPAAKCPATRNDARSASEWLDVKSSCHSKYKPPRS</sequence>
<accession>A0A8H7MZC6</accession>
<reference evidence="2" key="1">
    <citation type="submission" date="2020-10" db="EMBL/GenBank/DDBJ databases">
        <title>High-Quality Genome Resource of Clonostachys rosea strain S41 by Oxford Nanopore Long-Read Sequencing.</title>
        <authorList>
            <person name="Wang H."/>
        </authorList>
    </citation>
    <scope>NUCLEOTIDE SEQUENCE</scope>
    <source>
        <strain evidence="2">S41</strain>
    </source>
</reference>
<feature type="region of interest" description="Disordered" evidence="1">
    <location>
        <begin position="151"/>
        <end position="174"/>
    </location>
</feature>
<protein>
    <submittedName>
        <fullName evidence="2">Uncharacterized protein</fullName>
    </submittedName>
</protein>
<evidence type="ECO:0000313" key="2">
    <source>
        <dbReference type="EMBL" id="KAF9747430.1"/>
    </source>
</evidence>
<feature type="compositionally biased region" description="Basic residues" evidence="1">
    <location>
        <begin position="152"/>
        <end position="161"/>
    </location>
</feature>
<evidence type="ECO:0000313" key="3">
    <source>
        <dbReference type="Proteomes" id="UP000616885"/>
    </source>
</evidence>
<proteinExistence type="predicted"/>